<name>A0ABW1ZGL1_9BACT</name>
<keyword evidence="8" id="KW-1185">Reference proteome</keyword>
<feature type="transmembrane region" description="Helical" evidence="6">
    <location>
        <begin position="53"/>
        <end position="77"/>
    </location>
</feature>
<keyword evidence="2" id="KW-1003">Cell membrane</keyword>
<dbReference type="PANTHER" id="PTHR33529">
    <property type="entry name" value="SLR0882 PROTEIN-RELATED"/>
    <property type="match status" value="1"/>
</dbReference>
<evidence type="ECO:0000313" key="8">
    <source>
        <dbReference type="Proteomes" id="UP001596391"/>
    </source>
</evidence>
<dbReference type="InterPro" id="IPR005495">
    <property type="entry name" value="LptG/LptF_permease"/>
</dbReference>
<comment type="subcellular location">
    <subcellularLocation>
        <location evidence="1">Cell membrane</location>
        <topology evidence="1">Multi-pass membrane protein</topology>
    </subcellularLocation>
</comment>
<dbReference type="RefSeq" id="WP_390236178.1">
    <property type="nucleotide sequence ID" value="NZ_JBHSWI010000001.1"/>
</dbReference>
<sequence length="424" mass="46566">MRIFTRYILREVIGYAALGGVLFTFILFMRYLLPLLELAVRGVAGPGDILLLIGYLLPNFLTLTIPMAVLIGILLGLSRLAADSEITAMRASGLGVMSFIRIVGLLAVVMWGLGLANSLWLAPRAARALLQYEEQAKTSQATVEVQARVFYEDFKNYVLYVQEVQPGANGTALWKHVFLADLTKPSQPRIISAERTYVLSSDAQTLHLQMEDGSRHDLSRDDPNRYDISTFNTADLPVQVGQQGEDSHLSRRDTPLQATPTSELWTLMHRPGDSRSYRIELHRRFSFPAACLVLMLVGVPLGLSSKRGGKGTGFVVTLLLVFLYYFASSMGIAMARQGKVSAGVGVWGANVLFALAGGVLIQQMSRSALSLGLLSQLGSTIAGIFSKKQKTPASELRTNTLSNQWTQRLRRALHVRFPSSSTSM</sequence>
<feature type="transmembrane region" description="Helical" evidence="6">
    <location>
        <begin position="315"/>
        <end position="334"/>
    </location>
</feature>
<feature type="transmembrane region" description="Helical" evidence="6">
    <location>
        <begin position="98"/>
        <end position="121"/>
    </location>
</feature>
<protein>
    <submittedName>
        <fullName evidence="7">LPS export ABC transporter permease LptF</fullName>
    </submittedName>
</protein>
<gene>
    <name evidence="7" type="primary">lptF</name>
    <name evidence="7" type="ORF">ACFQBQ_17345</name>
</gene>
<feature type="transmembrane region" description="Helical" evidence="6">
    <location>
        <begin position="285"/>
        <end position="303"/>
    </location>
</feature>
<comment type="caution">
    <text evidence="7">The sequence shown here is derived from an EMBL/GenBank/DDBJ whole genome shotgun (WGS) entry which is preliminary data.</text>
</comment>
<dbReference type="Proteomes" id="UP001596391">
    <property type="component" value="Unassembled WGS sequence"/>
</dbReference>
<dbReference type="InterPro" id="IPR030922">
    <property type="entry name" value="LptF"/>
</dbReference>
<keyword evidence="4 6" id="KW-1133">Transmembrane helix</keyword>
<keyword evidence="3 6" id="KW-0812">Transmembrane</keyword>
<dbReference type="NCBIfam" id="TIGR04407">
    <property type="entry name" value="LptF_YjgP"/>
    <property type="match status" value="1"/>
</dbReference>
<evidence type="ECO:0000256" key="4">
    <source>
        <dbReference type="ARBA" id="ARBA00022989"/>
    </source>
</evidence>
<evidence type="ECO:0000256" key="5">
    <source>
        <dbReference type="ARBA" id="ARBA00023136"/>
    </source>
</evidence>
<accession>A0ABW1ZGL1</accession>
<dbReference type="EMBL" id="JBHSWI010000001">
    <property type="protein sequence ID" value="MFC6647303.1"/>
    <property type="molecule type" value="Genomic_DNA"/>
</dbReference>
<organism evidence="7 8">
    <name type="scientific">Granulicella cerasi</name>
    <dbReference type="NCBI Taxonomy" id="741063"/>
    <lineage>
        <taxon>Bacteria</taxon>
        <taxon>Pseudomonadati</taxon>
        <taxon>Acidobacteriota</taxon>
        <taxon>Terriglobia</taxon>
        <taxon>Terriglobales</taxon>
        <taxon>Acidobacteriaceae</taxon>
        <taxon>Granulicella</taxon>
    </lineage>
</organism>
<evidence type="ECO:0000256" key="2">
    <source>
        <dbReference type="ARBA" id="ARBA00022475"/>
    </source>
</evidence>
<proteinExistence type="predicted"/>
<reference evidence="8" key="1">
    <citation type="journal article" date="2019" name="Int. J. Syst. Evol. Microbiol.">
        <title>The Global Catalogue of Microorganisms (GCM) 10K type strain sequencing project: providing services to taxonomists for standard genome sequencing and annotation.</title>
        <authorList>
            <consortium name="The Broad Institute Genomics Platform"/>
            <consortium name="The Broad Institute Genome Sequencing Center for Infectious Disease"/>
            <person name="Wu L."/>
            <person name="Ma J."/>
        </authorList>
    </citation>
    <scope>NUCLEOTIDE SEQUENCE [LARGE SCALE GENOMIC DNA]</scope>
    <source>
        <strain evidence="8">CGMCC 1.16026</strain>
    </source>
</reference>
<evidence type="ECO:0000256" key="6">
    <source>
        <dbReference type="SAM" id="Phobius"/>
    </source>
</evidence>
<feature type="transmembrane region" description="Helical" evidence="6">
    <location>
        <begin position="340"/>
        <end position="361"/>
    </location>
</feature>
<keyword evidence="5 6" id="KW-0472">Membrane</keyword>
<evidence type="ECO:0000256" key="3">
    <source>
        <dbReference type="ARBA" id="ARBA00022692"/>
    </source>
</evidence>
<dbReference type="Pfam" id="PF03739">
    <property type="entry name" value="LptF_LptG"/>
    <property type="match status" value="1"/>
</dbReference>
<dbReference type="PANTHER" id="PTHR33529:SF2">
    <property type="entry name" value="LIPOPOLYSACCHARIDE EXPORT SYSTEM PERMEASE PROTEIN LPTG"/>
    <property type="match status" value="1"/>
</dbReference>
<evidence type="ECO:0000256" key="1">
    <source>
        <dbReference type="ARBA" id="ARBA00004651"/>
    </source>
</evidence>
<feature type="transmembrane region" description="Helical" evidence="6">
    <location>
        <begin position="12"/>
        <end position="33"/>
    </location>
</feature>
<evidence type="ECO:0000313" key="7">
    <source>
        <dbReference type="EMBL" id="MFC6647303.1"/>
    </source>
</evidence>